<proteinExistence type="predicted"/>
<dbReference type="GO" id="GO:0030246">
    <property type="term" value="F:carbohydrate binding"/>
    <property type="evidence" value="ECO:0007669"/>
    <property type="project" value="UniProtKB-KW"/>
</dbReference>
<dbReference type="Proteomes" id="UP000249720">
    <property type="component" value="Unassembled WGS sequence"/>
</dbReference>
<protein>
    <submittedName>
        <fullName evidence="1">Concanavalin A-like lectin/glucanase superfamily protein</fullName>
    </submittedName>
</protein>
<dbReference type="AlphaFoldDB" id="A0A2W7RUS8"/>
<comment type="caution">
    <text evidence="1">The sequence shown here is derived from an EMBL/GenBank/DDBJ whole genome shotgun (WGS) entry which is preliminary data.</text>
</comment>
<dbReference type="InterPro" id="IPR013320">
    <property type="entry name" value="ConA-like_dom_sf"/>
</dbReference>
<name>A0A2W7RUS8_9BACT</name>
<dbReference type="GO" id="GO:0004553">
    <property type="term" value="F:hydrolase activity, hydrolyzing O-glycosyl compounds"/>
    <property type="evidence" value="ECO:0007669"/>
    <property type="project" value="UniProtKB-ARBA"/>
</dbReference>
<keyword evidence="1" id="KW-0430">Lectin</keyword>
<accession>A0A2W7RUS8</accession>
<dbReference type="PROSITE" id="PS51257">
    <property type="entry name" value="PROKAR_LIPOPROTEIN"/>
    <property type="match status" value="1"/>
</dbReference>
<evidence type="ECO:0000313" key="1">
    <source>
        <dbReference type="EMBL" id="PZX64443.1"/>
    </source>
</evidence>
<dbReference type="Gene3D" id="2.60.120.200">
    <property type="match status" value="1"/>
</dbReference>
<dbReference type="EMBL" id="QKZV01000002">
    <property type="protein sequence ID" value="PZX64443.1"/>
    <property type="molecule type" value="Genomic_DNA"/>
</dbReference>
<organism evidence="1 2">
    <name type="scientific">Hydrotalea sandarakina</name>
    <dbReference type="NCBI Taxonomy" id="1004304"/>
    <lineage>
        <taxon>Bacteria</taxon>
        <taxon>Pseudomonadati</taxon>
        <taxon>Bacteroidota</taxon>
        <taxon>Chitinophagia</taxon>
        <taxon>Chitinophagales</taxon>
        <taxon>Chitinophagaceae</taxon>
        <taxon>Hydrotalea</taxon>
    </lineage>
</organism>
<gene>
    <name evidence="1" type="ORF">LX80_00639</name>
</gene>
<dbReference type="OrthoDB" id="9814380at2"/>
<dbReference type="SUPFAM" id="SSF49899">
    <property type="entry name" value="Concanavalin A-like lectins/glucanases"/>
    <property type="match status" value="1"/>
</dbReference>
<sequence length="286" mass="30530">MKLHKKYSISTYIAALVVLAFGFTSCQKSFNPASYAPAQTFGGYASSRDIAASNLVGYWGFENSLIDSVSSTNGTGVGTSFTTGIKGNALQGANNGYFITTPSSAVVGLKSFTISFWVNSPQNTNGTFGLVCLSNTQDFWGNLDIFFENGSTSTNANLKAHIENWITSTTDNDQWLGSFAIGNVWNKWTHIVLTYDATTSTFVTYVNGSSINTTVKAGNGPLTFQNASALIFGTMQFNTTPSLGTAGGPQSWASYMPGAMDEVRIYNAPLAAADVKALYQLQNLGK</sequence>
<evidence type="ECO:0000313" key="2">
    <source>
        <dbReference type="Proteomes" id="UP000249720"/>
    </source>
</evidence>
<keyword evidence="2" id="KW-1185">Reference proteome</keyword>
<dbReference type="Pfam" id="PF13385">
    <property type="entry name" value="Laminin_G_3"/>
    <property type="match status" value="1"/>
</dbReference>
<dbReference type="GO" id="GO:0005975">
    <property type="term" value="P:carbohydrate metabolic process"/>
    <property type="evidence" value="ECO:0007669"/>
    <property type="project" value="UniProtKB-ARBA"/>
</dbReference>
<reference evidence="1 2" key="1">
    <citation type="submission" date="2018-06" db="EMBL/GenBank/DDBJ databases">
        <title>Genomic Encyclopedia of Archaeal and Bacterial Type Strains, Phase II (KMG-II): from individual species to whole genera.</title>
        <authorList>
            <person name="Goeker M."/>
        </authorList>
    </citation>
    <scope>NUCLEOTIDE SEQUENCE [LARGE SCALE GENOMIC DNA]</scope>
    <source>
        <strain evidence="1 2">DSM 23241</strain>
    </source>
</reference>
<dbReference type="RefSeq" id="WP_111293621.1">
    <property type="nucleotide sequence ID" value="NZ_QKZV01000002.1"/>
</dbReference>